<dbReference type="Pfam" id="PF03703">
    <property type="entry name" value="bPH_2"/>
    <property type="match status" value="1"/>
</dbReference>
<accession>A0ABV5K8Z1</accession>
<keyword evidence="1" id="KW-0472">Membrane</keyword>
<gene>
    <name evidence="3" type="ORF">ACFFRI_05730</name>
</gene>
<evidence type="ECO:0000256" key="1">
    <source>
        <dbReference type="SAM" id="Phobius"/>
    </source>
</evidence>
<feature type="transmembrane region" description="Helical" evidence="1">
    <location>
        <begin position="24"/>
        <end position="44"/>
    </location>
</feature>
<reference evidence="3 4" key="1">
    <citation type="submission" date="2024-09" db="EMBL/GenBank/DDBJ databases">
        <authorList>
            <person name="Sun Q."/>
            <person name="Mori K."/>
        </authorList>
    </citation>
    <scope>NUCLEOTIDE SEQUENCE [LARGE SCALE GENOMIC DNA]</scope>
    <source>
        <strain evidence="3 4">JCM 9626</strain>
    </source>
</reference>
<feature type="transmembrane region" description="Helical" evidence="1">
    <location>
        <begin position="56"/>
        <end position="75"/>
    </location>
</feature>
<keyword evidence="1" id="KW-0812">Transmembrane</keyword>
<dbReference type="PANTHER" id="PTHR37938">
    <property type="entry name" value="BLL0215 PROTEIN"/>
    <property type="match status" value="1"/>
</dbReference>
<dbReference type="EMBL" id="JBHMDG010000007">
    <property type="protein sequence ID" value="MFB9312538.1"/>
    <property type="molecule type" value="Genomic_DNA"/>
</dbReference>
<dbReference type="RefSeq" id="WP_140007567.1">
    <property type="nucleotide sequence ID" value="NZ_JBHMDG010000007.1"/>
</dbReference>
<sequence>MAISQKLLNPGEEIMVSTRTHAKALLLPLLTLVVLLAVGVAAQVLIDLDDADTERILELIIWGVVLVLVLWRVVWPTLDWLMASYTITNRRLITRNGILTRRGHDIPLSRISDVAYERDLIDRMLGCGTLVISDASTNGQVLIYDIPHVEETQRDLNQLLHKLHGGETQSAEGH</sequence>
<dbReference type="Proteomes" id="UP001589750">
    <property type="component" value="Unassembled WGS sequence"/>
</dbReference>
<evidence type="ECO:0000313" key="4">
    <source>
        <dbReference type="Proteomes" id="UP001589750"/>
    </source>
</evidence>
<organism evidence="3 4">
    <name type="scientific">Nocardioides plantarum</name>
    <dbReference type="NCBI Taxonomy" id="29299"/>
    <lineage>
        <taxon>Bacteria</taxon>
        <taxon>Bacillati</taxon>
        <taxon>Actinomycetota</taxon>
        <taxon>Actinomycetes</taxon>
        <taxon>Propionibacteriales</taxon>
        <taxon>Nocardioidaceae</taxon>
        <taxon>Nocardioides</taxon>
    </lineage>
</organism>
<evidence type="ECO:0000259" key="2">
    <source>
        <dbReference type="Pfam" id="PF03703"/>
    </source>
</evidence>
<feature type="domain" description="YdbS-like PH" evidence="2">
    <location>
        <begin position="80"/>
        <end position="154"/>
    </location>
</feature>
<proteinExistence type="predicted"/>
<dbReference type="PANTHER" id="PTHR37938:SF1">
    <property type="entry name" value="BLL0215 PROTEIN"/>
    <property type="match status" value="1"/>
</dbReference>
<keyword evidence="4" id="KW-1185">Reference proteome</keyword>
<keyword evidence="1" id="KW-1133">Transmembrane helix</keyword>
<evidence type="ECO:0000313" key="3">
    <source>
        <dbReference type="EMBL" id="MFB9312538.1"/>
    </source>
</evidence>
<protein>
    <submittedName>
        <fullName evidence="3">PH domain-containing protein</fullName>
    </submittedName>
</protein>
<name>A0ABV5K8Z1_9ACTN</name>
<comment type="caution">
    <text evidence="3">The sequence shown here is derived from an EMBL/GenBank/DDBJ whole genome shotgun (WGS) entry which is preliminary data.</text>
</comment>
<dbReference type="InterPro" id="IPR005182">
    <property type="entry name" value="YdbS-like_PH"/>
</dbReference>